<dbReference type="InterPro" id="IPR007138">
    <property type="entry name" value="ABM_dom"/>
</dbReference>
<evidence type="ECO:0000259" key="1">
    <source>
        <dbReference type="PROSITE" id="PS51725"/>
    </source>
</evidence>
<dbReference type="EMBL" id="CP017755">
    <property type="protein sequence ID" value="AOZ09853.1"/>
    <property type="molecule type" value="Genomic_DNA"/>
</dbReference>
<dbReference type="SUPFAM" id="SSF54909">
    <property type="entry name" value="Dimeric alpha+beta barrel"/>
    <property type="match status" value="1"/>
</dbReference>
<protein>
    <submittedName>
        <fullName evidence="2">Antibiotic biosynthesis monooxygenase</fullName>
    </submittedName>
</protein>
<evidence type="ECO:0000313" key="2">
    <source>
        <dbReference type="EMBL" id="AOZ09853.1"/>
    </source>
</evidence>
<keyword evidence="2" id="KW-0560">Oxidoreductase</keyword>
<accession>A0ABM7DML8</accession>
<dbReference type="InterPro" id="IPR025444">
    <property type="entry name" value="Monooxy_af470"/>
</dbReference>
<dbReference type="Proteomes" id="UP000177515">
    <property type="component" value="Chromosome 2"/>
</dbReference>
<sequence length="111" mass="12581">MYIAAFIYRPGQADDTFRQLSAVLDEIAADLPGFAGAESWRSADGMLVNASYYWHDRAALEAFARHPRHLEAKRQYRRWYEGYHVVVSHVERAYGDGTLAHPVPDSRRAGG</sequence>
<gene>
    <name evidence="2" type="ORF">BKK80_29635</name>
</gene>
<name>A0ABM7DML8_9BURK</name>
<dbReference type="Pfam" id="PF13826">
    <property type="entry name" value="Monooxy_af470-like"/>
    <property type="match status" value="1"/>
</dbReference>
<keyword evidence="2" id="KW-0503">Monooxygenase</keyword>
<dbReference type="InterPro" id="IPR011008">
    <property type="entry name" value="Dimeric_a/b-barrel"/>
</dbReference>
<dbReference type="Gene3D" id="3.30.70.100">
    <property type="match status" value="1"/>
</dbReference>
<evidence type="ECO:0000313" key="3">
    <source>
        <dbReference type="Proteomes" id="UP000177515"/>
    </source>
</evidence>
<dbReference type="RefSeq" id="WP_071019119.1">
    <property type="nucleotide sequence ID" value="NZ_CP017755.1"/>
</dbReference>
<feature type="domain" description="ABM" evidence="1">
    <location>
        <begin position="1"/>
        <end position="90"/>
    </location>
</feature>
<keyword evidence="3" id="KW-1185">Reference proteome</keyword>
<dbReference type="GO" id="GO:0004497">
    <property type="term" value="F:monooxygenase activity"/>
    <property type="evidence" value="ECO:0007669"/>
    <property type="project" value="UniProtKB-KW"/>
</dbReference>
<dbReference type="PROSITE" id="PS51725">
    <property type="entry name" value="ABM"/>
    <property type="match status" value="1"/>
</dbReference>
<organism evidence="2 3">
    <name type="scientific">Cupriavidus malaysiensis</name>
    <dbReference type="NCBI Taxonomy" id="367825"/>
    <lineage>
        <taxon>Bacteria</taxon>
        <taxon>Pseudomonadati</taxon>
        <taxon>Pseudomonadota</taxon>
        <taxon>Betaproteobacteria</taxon>
        <taxon>Burkholderiales</taxon>
        <taxon>Burkholderiaceae</taxon>
        <taxon>Cupriavidus</taxon>
    </lineage>
</organism>
<reference evidence="2 3" key="1">
    <citation type="submission" date="2016-10" db="EMBL/GenBank/DDBJ databases">
        <title>Complete genome sequences of three Cupriavidus strains isolated from various Malaysian environments.</title>
        <authorList>
            <person name="Abdullah A.A.-A."/>
            <person name="Shafie N.A.H."/>
            <person name="Lau N.S."/>
        </authorList>
    </citation>
    <scope>NUCLEOTIDE SEQUENCE [LARGE SCALE GENOMIC DNA]</scope>
    <source>
        <strain evidence="2 3">USMAA1020</strain>
    </source>
</reference>
<proteinExistence type="predicted"/>